<name>A0A8H4EYH2_MUCCL</name>
<dbReference type="InterPro" id="IPR025715">
    <property type="entry name" value="FoP_C"/>
</dbReference>
<protein>
    <recommendedName>
        <fullName evidence="4">RRM domain-containing protein</fullName>
    </recommendedName>
</protein>
<evidence type="ECO:0000256" key="1">
    <source>
        <dbReference type="ARBA" id="ARBA00022884"/>
    </source>
</evidence>
<reference evidence="5 6" key="1">
    <citation type="submission" date="2019-09" db="EMBL/GenBank/DDBJ databases">
        <authorList>
            <consortium name="DOE Joint Genome Institute"/>
            <person name="Mondo S.J."/>
            <person name="Navarro-Mendoza M.I."/>
            <person name="Perez-Arques C."/>
            <person name="Panchal S."/>
            <person name="Nicolas F.E."/>
            <person name="Ganguly P."/>
            <person name="Pangilinan J."/>
            <person name="Grigoriev I."/>
            <person name="Heitman J."/>
            <person name="Sanya K."/>
            <person name="Garre V."/>
        </authorList>
    </citation>
    <scope>NUCLEOTIDE SEQUENCE [LARGE SCALE GENOMIC DNA]</scope>
    <source>
        <strain evidence="5 6">MU402</strain>
    </source>
</reference>
<dbReference type="PANTHER" id="PTHR19965:SF82">
    <property type="entry name" value="THO COMPLEX SUBUNIT 4"/>
    <property type="match status" value="1"/>
</dbReference>
<evidence type="ECO:0000256" key="2">
    <source>
        <dbReference type="PROSITE-ProRule" id="PRU00176"/>
    </source>
</evidence>
<dbReference type="Pfam" id="PF13865">
    <property type="entry name" value="FoP_duplication"/>
    <property type="match status" value="1"/>
</dbReference>
<dbReference type="EMBL" id="JAAECE010000007">
    <property type="protein sequence ID" value="KAF1798424.1"/>
    <property type="molecule type" value="Genomic_DNA"/>
</dbReference>
<dbReference type="Pfam" id="PF00076">
    <property type="entry name" value="RRM_1"/>
    <property type="match status" value="1"/>
</dbReference>
<dbReference type="InterPro" id="IPR012677">
    <property type="entry name" value="Nucleotide-bd_a/b_plait_sf"/>
</dbReference>
<dbReference type="Proteomes" id="UP000469890">
    <property type="component" value="Unassembled WGS sequence"/>
</dbReference>
<proteinExistence type="predicted"/>
<sequence>MASRLDQALDEVIRDRRGNSHDSKRSSNFGRSTRRDTGSGGAIRKRVGTGNSSPAIRSFVRTVNVMEERRGGGARNVDGQWSHDMFDDEDVPRSSILNRLGTARGGQGGRSDRGVEICVENLHYNVTEQDVKELFNTVADVTKAKLVFDPSGRSTGLAYISYQSLSDAEKAIQKYNDIELDGQPMQIKISERAASRPRSSGGGSRFNNDRLSNRLGGRLGSSSSSSSGRRHNDRNDRDDHRQKRSSRSSRSSRGNDRREDRQKKVPTAEDLDREMESYMKSNSSDNNTSSNNANNNNSTAALDEDIEMMLD</sequence>
<dbReference type="PANTHER" id="PTHR19965">
    <property type="entry name" value="RNA AND EXPORT FACTOR BINDING PROTEIN"/>
    <property type="match status" value="1"/>
</dbReference>
<dbReference type="SMART" id="SM00360">
    <property type="entry name" value="RRM"/>
    <property type="match status" value="1"/>
</dbReference>
<dbReference type="SUPFAM" id="SSF54928">
    <property type="entry name" value="RNA-binding domain, RBD"/>
    <property type="match status" value="1"/>
</dbReference>
<accession>A0A8H4EYH2</accession>
<dbReference type="CDD" id="cd12418">
    <property type="entry name" value="RRM_Aly_REF_like"/>
    <property type="match status" value="1"/>
</dbReference>
<feature type="compositionally biased region" description="Low complexity" evidence="3">
    <location>
        <begin position="213"/>
        <end position="227"/>
    </location>
</feature>
<dbReference type="InterPro" id="IPR000504">
    <property type="entry name" value="RRM_dom"/>
</dbReference>
<feature type="region of interest" description="Disordered" evidence="3">
    <location>
        <begin position="191"/>
        <end position="311"/>
    </location>
</feature>
<evidence type="ECO:0000313" key="5">
    <source>
        <dbReference type="EMBL" id="KAF1798424.1"/>
    </source>
</evidence>
<feature type="compositionally biased region" description="Acidic residues" evidence="3">
    <location>
        <begin position="302"/>
        <end position="311"/>
    </location>
</feature>
<feature type="region of interest" description="Disordered" evidence="3">
    <location>
        <begin position="1"/>
        <end position="55"/>
    </location>
</feature>
<feature type="compositionally biased region" description="Basic and acidic residues" evidence="3">
    <location>
        <begin position="253"/>
        <end position="267"/>
    </location>
</feature>
<dbReference type="GO" id="GO:0005634">
    <property type="term" value="C:nucleus"/>
    <property type="evidence" value="ECO:0007669"/>
    <property type="project" value="TreeGrafter"/>
</dbReference>
<organism evidence="5 6">
    <name type="scientific">Mucor circinelloides f. lusitanicus</name>
    <name type="common">Mucor racemosus var. lusitanicus</name>
    <dbReference type="NCBI Taxonomy" id="29924"/>
    <lineage>
        <taxon>Eukaryota</taxon>
        <taxon>Fungi</taxon>
        <taxon>Fungi incertae sedis</taxon>
        <taxon>Mucoromycota</taxon>
        <taxon>Mucoromycotina</taxon>
        <taxon>Mucoromycetes</taxon>
        <taxon>Mucorales</taxon>
        <taxon>Mucorineae</taxon>
        <taxon>Mucoraceae</taxon>
        <taxon>Mucor</taxon>
    </lineage>
</organism>
<evidence type="ECO:0000259" key="4">
    <source>
        <dbReference type="PROSITE" id="PS50102"/>
    </source>
</evidence>
<dbReference type="GO" id="GO:0003729">
    <property type="term" value="F:mRNA binding"/>
    <property type="evidence" value="ECO:0007669"/>
    <property type="project" value="TreeGrafter"/>
</dbReference>
<feature type="domain" description="RRM" evidence="4">
    <location>
        <begin position="115"/>
        <end position="192"/>
    </location>
</feature>
<evidence type="ECO:0000256" key="3">
    <source>
        <dbReference type="SAM" id="MobiDB-lite"/>
    </source>
</evidence>
<comment type="caution">
    <text evidence="5">The sequence shown here is derived from an EMBL/GenBank/DDBJ whole genome shotgun (WGS) entry which is preliminary data.</text>
</comment>
<dbReference type="InterPro" id="IPR051229">
    <property type="entry name" value="ALYREF_mRNA_export"/>
</dbReference>
<keyword evidence="1 2" id="KW-0694">RNA-binding</keyword>
<evidence type="ECO:0000313" key="6">
    <source>
        <dbReference type="Proteomes" id="UP000469890"/>
    </source>
</evidence>
<dbReference type="Gene3D" id="3.30.70.330">
    <property type="match status" value="1"/>
</dbReference>
<dbReference type="AlphaFoldDB" id="A0A8H4EYH2"/>
<dbReference type="PROSITE" id="PS50102">
    <property type="entry name" value="RRM"/>
    <property type="match status" value="1"/>
</dbReference>
<dbReference type="GO" id="GO:0006406">
    <property type="term" value="P:mRNA export from nucleus"/>
    <property type="evidence" value="ECO:0007669"/>
    <property type="project" value="TreeGrafter"/>
</dbReference>
<feature type="compositionally biased region" description="Low complexity" evidence="3">
    <location>
        <begin position="281"/>
        <end position="301"/>
    </location>
</feature>
<gene>
    <name evidence="5" type="ORF">FB192DRAFT_1449912</name>
</gene>
<dbReference type="InterPro" id="IPR035979">
    <property type="entry name" value="RBD_domain_sf"/>
</dbReference>
<feature type="compositionally biased region" description="Basic and acidic residues" evidence="3">
    <location>
        <begin position="11"/>
        <end position="25"/>
    </location>
</feature>